<dbReference type="GO" id="GO:0005829">
    <property type="term" value="C:cytosol"/>
    <property type="evidence" value="ECO:0007669"/>
    <property type="project" value="TreeGrafter"/>
</dbReference>
<dbReference type="Pfam" id="PF00072">
    <property type="entry name" value="Response_reg"/>
    <property type="match status" value="1"/>
</dbReference>
<dbReference type="PROSITE" id="PS50110">
    <property type="entry name" value="RESPONSE_REGULATORY"/>
    <property type="match status" value="1"/>
</dbReference>
<dbReference type="SMART" id="SM00448">
    <property type="entry name" value="REC"/>
    <property type="match status" value="1"/>
</dbReference>
<feature type="modified residue" description="4-aspartylphosphate" evidence="2">
    <location>
        <position position="51"/>
    </location>
</feature>
<dbReference type="GO" id="GO:0006355">
    <property type="term" value="P:regulation of DNA-templated transcription"/>
    <property type="evidence" value="ECO:0007669"/>
    <property type="project" value="InterPro"/>
</dbReference>
<dbReference type="InterPro" id="IPR001789">
    <property type="entry name" value="Sig_transdc_resp-reg_receiver"/>
</dbReference>
<dbReference type="CDD" id="cd00383">
    <property type="entry name" value="trans_reg_C"/>
    <property type="match status" value="1"/>
</dbReference>
<dbReference type="Gene3D" id="3.40.50.2300">
    <property type="match status" value="1"/>
</dbReference>
<feature type="domain" description="Response regulatory" evidence="4">
    <location>
        <begin position="2"/>
        <end position="115"/>
    </location>
</feature>
<keyword evidence="1 3" id="KW-0238">DNA-binding</keyword>
<dbReference type="GO" id="GO:0032993">
    <property type="term" value="C:protein-DNA complex"/>
    <property type="evidence" value="ECO:0007669"/>
    <property type="project" value="TreeGrafter"/>
</dbReference>
<evidence type="ECO:0000256" key="1">
    <source>
        <dbReference type="ARBA" id="ARBA00023125"/>
    </source>
</evidence>
<evidence type="ECO:0000313" key="6">
    <source>
        <dbReference type="EMBL" id="GIJ48438.1"/>
    </source>
</evidence>
<dbReference type="Gene3D" id="1.10.10.10">
    <property type="entry name" value="Winged helix-like DNA-binding domain superfamily/Winged helix DNA-binding domain"/>
    <property type="match status" value="1"/>
</dbReference>
<dbReference type="InterPro" id="IPR001867">
    <property type="entry name" value="OmpR/PhoB-type_DNA-bd"/>
</dbReference>
<evidence type="ECO:0000259" key="5">
    <source>
        <dbReference type="PROSITE" id="PS51755"/>
    </source>
</evidence>
<proteinExistence type="predicted"/>
<dbReference type="SMART" id="SM00862">
    <property type="entry name" value="Trans_reg_C"/>
    <property type="match status" value="1"/>
</dbReference>
<feature type="domain" description="OmpR/PhoB-type" evidence="5">
    <location>
        <begin position="123"/>
        <end position="216"/>
    </location>
</feature>
<keyword evidence="2" id="KW-0597">Phosphoprotein</keyword>
<gene>
    <name evidence="6" type="primary">irlR</name>
    <name evidence="6" type="ORF">Val02_53240</name>
</gene>
<dbReference type="GO" id="GO:0000976">
    <property type="term" value="F:transcription cis-regulatory region binding"/>
    <property type="evidence" value="ECO:0007669"/>
    <property type="project" value="TreeGrafter"/>
</dbReference>
<dbReference type="GO" id="GO:0000156">
    <property type="term" value="F:phosphorelay response regulator activity"/>
    <property type="evidence" value="ECO:0007669"/>
    <property type="project" value="TreeGrafter"/>
</dbReference>
<evidence type="ECO:0000259" key="4">
    <source>
        <dbReference type="PROSITE" id="PS50110"/>
    </source>
</evidence>
<dbReference type="SUPFAM" id="SSF46894">
    <property type="entry name" value="C-terminal effector domain of the bipartite response regulators"/>
    <property type="match status" value="1"/>
</dbReference>
<reference evidence="6" key="1">
    <citation type="submission" date="2021-01" db="EMBL/GenBank/DDBJ databases">
        <title>Whole genome shotgun sequence of Virgisporangium aliadipatigenens NBRC 105644.</title>
        <authorList>
            <person name="Komaki H."/>
            <person name="Tamura T."/>
        </authorList>
    </citation>
    <scope>NUCLEOTIDE SEQUENCE</scope>
    <source>
        <strain evidence="6">NBRC 105644</strain>
    </source>
</reference>
<organism evidence="6 7">
    <name type="scientific">Virgisporangium aliadipatigenens</name>
    <dbReference type="NCBI Taxonomy" id="741659"/>
    <lineage>
        <taxon>Bacteria</taxon>
        <taxon>Bacillati</taxon>
        <taxon>Actinomycetota</taxon>
        <taxon>Actinomycetes</taxon>
        <taxon>Micromonosporales</taxon>
        <taxon>Micromonosporaceae</taxon>
        <taxon>Virgisporangium</taxon>
    </lineage>
</organism>
<evidence type="ECO:0000256" key="3">
    <source>
        <dbReference type="PROSITE-ProRule" id="PRU01091"/>
    </source>
</evidence>
<dbReference type="Pfam" id="PF00486">
    <property type="entry name" value="Trans_reg_C"/>
    <property type="match status" value="1"/>
</dbReference>
<dbReference type="RefSeq" id="WP_203901921.1">
    <property type="nucleotide sequence ID" value="NZ_BOPF01000020.1"/>
</dbReference>
<dbReference type="AlphaFoldDB" id="A0A8J3YQF4"/>
<dbReference type="PANTHER" id="PTHR48111">
    <property type="entry name" value="REGULATOR OF RPOS"/>
    <property type="match status" value="1"/>
</dbReference>
<feature type="DNA-binding region" description="OmpR/PhoB-type" evidence="3">
    <location>
        <begin position="123"/>
        <end position="216"/>
    </location>
</feature>
<dbReference type="Proteomes" id="UP000619260">
    <property type="component" value="Unassembled WGS sequence"/>
</dbReference>
<dbReference type="InterPro" id="IPR011006">
    <property type="entry name" value="CheY-like_superfamily"/>
</dbReference>
<dbReference type="Gene3D" id="6.10.250.690">
    <property type="match status" value="1"/>
</dbReference>
<dbReference type="InterPro" id="IPR039420">
    <property type="entry name" value="WalR-like"/>
</dbReference>
<dbReference type="PANTHER" id="PTHR48111:SF36">
    <property type="entry name" value="TRANSCRIPTIONAL REGULATORY PROTEIN CUTR"/>
    <property type="match status" value="1"/>
</dbReference>
<protein>
    <submittedName>
        <fullName evidence="6">DNA-binding response regulator</fullName>
    </submittedName>
</protein>
<accession>A0A8J3YQF4</accession>
<dbReference type="EMBL" id="BOPF01000020">
    <property type="protein sequence ID" value="GIJ48438.1"/>
    <property type="molecule type" value="Genomic_DNA"/>
</dbReference>
<dbReference type="SUPFAM" id="SSF52172">
    <property type="entry name" value="CheY-like"/>
    <property type="match status" value="1"/>
</dbReference>
<comment type="caution">
    <text evidence="6">The sequence shown here is derived from an EMBL/GenBank/DDBJ whole genome shotgun (WGS) entry which is preliminary data.</text>
</comment>
<dbReference type="InterPro" id="IPR016032">
    <property type="entry name" value="Sig_transdc_resp-reg_C-effctor"/>
</dbReference>
<name>A0A8J3YQF4_9ACTN</name>
<evidence type="ECO:0000256" key="2">
    <source>
        <dbReference type="PROSITE-ProRule" id="PRU00169"/>
    </source>
</evidence>
<dbReference type="InterPro" id="IPR036388">
    <property type="entry name" value="WH-like_DNA-bd_sf"/>
</dbReference>
<keyword evidence="7" id="KW-1185">Reference proteome</keyword>
<evidence type="ECO:0000313" key="7">
    <source>
        <dbReference type="Proteomes" id="UP000619260"/>
    </source>
</evidence>
<dbReference type="PROSITE" id="PS51755">
    <property type="entry name" value="OMPR_PHOB"/>
    <property type="match status" value="1"/>
</dbReference>
<sequence length="216" mass="23912">MRILLTEDEENIRLSVQTCLRTAGFAVDAAVDLSDADKALWVNAYDCAVFDRMLPDGDSLRYVARRRSRGWPVPVLFLTARDQIDDRIDGLEVGDDYLVKPFANVELVARVRSLCRRGAAAPSPVLRFSDVELDPGRHLALRGGVPLELTGKEFAVLQVLVAAGGETVPRKELLALWDELVAPTSNVLDVLMLSLRKKLGPPQLVHTRRGVGYLLR</sequence>